<gene>
    <name evidence="2" type="ORF">IW245_000168</name>
</gene>
<accession>A0A8J7G977</accession>
<evidence type="ECO:0000313" key="2">
    <source>
        <dbReference type="EMBL" id="MBG6133974.1"/>
    </source>
</evidence>
<keyword evidence="3" id="KW-1185">Reference proteome</keyword>
<sequence>MNSDPTELARHACRRNDLAPSQLKLLRSGENTLFLLPEGIVLRVSRPGQIQAAHKELAVARWLNQSGIPAVKPKSDLATLIVELDGCAITFWEQLPQHSPCSPRELATALRTIHALAPPAEFTLPPVEPFVRLGQRLASSRCINEDDRSWLLQHLADLQSRYTAAELHTVGKVLHGDAWDHNIVATSRGPIVLDLERFAIGPVAWDLSLSAVDHQTFATLSTSAWQEFCTAYGHDITTWEHYPLFRDIRELRKTTFALQIADEQLQHVEQARFRVACLRGLHGSRPWHWHAVP</sequence>
<dbReference type="EMBL" id="JADOUF010000001">
    <property type="protein sequence ID" value="MBG6133974.1"/>
    <property type="molecule type" value="Genomic_DNA"/>
</dbReference>
<comment type="caution">
    <text evidence="2">The sequence shown here is derived from an EMBL/GenBank/DDBJ whole genome shotgun (WGS) entry which is preliminary data.</text>
</comment>
<dbReference type="Pfam" id="PF01636">
    <property type="entry name" value="APH"/>
    <property type="match status" value="1"/>
</dbReference>
<dbReference type="RefSeq" id="WP_197001266.1">
    <property type="nucleotide sequence ID" value="NZ_BONS01000045.1"/>
</dbReference>
<dbReference type="InterPro" id="IPR011009">
    <property type="entry name" value="Kinase-like_dom_sf"/>
</dbReference>
<protein>
    <submittedName>
        <fullName evidence="2">Aminoglycoside phosphotransferase (APT) family kinase protein</fullName>
    </submittedName>
</protein>
<reference evidence="2" key="1">
    <citation type="submission" date="2020-11" db="EMBL/GenBank/DDBJ databases">
        <title>Sequencing the genomes of 1000 actinobacteria strains.</title>
        <authorList>
            <person name="Klenk H.-P."/>
        </authorList>
    </citation>
    <scope>NUCLEOTIDE SEQUENCE</scope>
    <source>
        <strain evidence="2">DSM 45356</strain>
    </source>
</reference>
<dbReference type="InterPro" id="IPR002575">
    <property type="entry name" value="Aminoglycoside_PTrfase"/>
</dbReference>
<organism evidence="2 3">
    <name type="scientific">Longispora fulva</name>
    <dbReference type="NCBI Taxonomy" id="619741"/>
    <lineage>
        <taxon>Bacteria</taxon>
        <taxon>Bacillati</taxon>
        <taxon>Actinomycetota</taxon>
        <taxon>Actinomycetes</taxon>
        <taxon>Micromonosporales</taxon>
        <taxon>Micromonosporaceae</taxon>
        <taxon>Longispora</taxon>
    </lineage>
</organism>
<feature type="domain" description="Aminoglycoside phosphotransferase" evidence="1">
    <location>
        <begin position="40"/>
        <end position="239"/>
    </location>
</feature>
<dbReference type="AlphaFoldDB" id="A0A8J7G977"/>
<evidence type="ECO:0000313" key="3">
    <source>
        <dbReference type="Proteomes" id="UP000622552"/>
    </source>
</evidence>
<dbReference type="Proteomes" id="UP000622552">
    <property type="component" value="Unassembled WGS sequence"/>
</dbReference>
<dbReference type="Gene3D" id="3.90.1200.10">
    <property type="match status" value="1"/>
</dbReference>
<name>A0A8J7G977_9ACTN</name>
<evidence type="ECO:0000259" key="1">
    <source>
        <dbReference type="Pfam" id="PF01636"/>
    </source>
</evidence>
<keyword evidence="2" id="KW-0808">Transferase</keyword>
<keyword evidence="2" id="KW-0418">Kinase</keyword>
<proteinExistence type="predicted"/>
<dbReference type="GO" id="GO:0016301">
    <property type="term" value="F:kinase activity"/>
    <property type="evidence" value="ECO:0007669"/>
    <property type="project" value="UniProtKB-KW"/>
</dbReference>
<dbReference type="SUPFAM" id="SSF56112">
    <property type="entry name" value="Protein kinase-like (PK-like)"/>
    <property type="match status" value="1"/>
</dbReference>